<dbReference type="Proteomes" id="UP000266861">
    <property type="component" value="Unassembled WGS sequence"/>
</dbReference>
<comment type="caution">
    <text evidence="1">The sequence shown here is derived from an EMBL/GenBank/DDBJ whole genome shotgun (WGS) entry which is preliminary data.</text>
</comment>
<accession>A0A397HXW8</accession>
<evidence type="ECO:0000313" key="1">
    <source>
        <dbReference type="EMBL" id="RHZ66054.1"/>
    </source>
</evidence>
<proteinExistence type="predicted"/>
<dbReference type="AlphaFoldDB" id="A0A397HXW8"/>
<evidence type="ECO:0000313" key="2">
    <source>
        <dbReference type="Proteomes" id="UP000266861"/>
    </source>
</evidence>
<name>A0A397HXW8_9GLOM</name>
<sequence>MKRLNNNYRDKVNKFLNFVFDNKEKEELDDGGNDDDMTREDNYMDVNFLSNVNTLVMLANASNMLTTTTTANDECGYNSSDGGGYIPGQYIYNDAKCFVSLDVVLEVLVHVLACQNL</sequence>
<organism evidence="1 2">
    <name type="scientific">Diversispora epigaea</name>
    <dbReference type="NCBI Taxonomy" id="1348612"/>
    <lineage>
        <taxon>Eukaryota</taxon>
        <taxon>Fungi</taxon>
        <taxon>Fungi incertae sedis</taxon>
        <taxon>Mucoromycota</taxon>
        <taxon>Glomeromycotina</taxon>
        <taxon>Glomeromycetes</taxon>
        <taxon>Diversisporales</taxon>
        <taxon>Diversisporaceae</taxon>
        <taxon>Diversispora</taxon>
    </lineage>
</organism>
<reference evidence="1 2" key="1">
    <citation type="submission" date="2018-08" db="EMBL/GenBank/DDBJ databases">
        <title>Genome and evolution of the arbuscular mycorrhizal fungus Diversispora epigaea (formerly Glomus versiforme) and its bacterial endosymbionts.</title>
        <authorList>
            <person name="Sun X."/>
            <person name="Fei Z."/>
            <person name="Harrison M."/>
        </authorList>
    </citation>
    <scope>NUCLEOTIDE SEQUENCE [LARGE SCALE GENOMIC DNA]</scope>
    <source>
        <strain evidence="1 2">IT104</strain>
    </source>
</reference>
<keyword evidence="2" id="KW-1185">Reference proteome</keyword>
<dbReference type="EMBL" id="PQFF01000283">
    <property type="protein sequence ID" value="RHZ66054.1"/>
    <property type="molecule type" value="Genomic_DNA"/>
</dbReference>
<protein>
    <submittedName>
        <fullName evidence="1">Uncharacterized protein</fullName>
    </submittedName>
</protein>
<gene>
    <name evidence="1" type="ORF">Glove_309g163</name>
</gene>